<keyword evidence="1" id="KW-1133">Transmembrane helix</keyword>
<protein>
    <recommendedName>
        <fullName evidence="4">DUF454 domain-containing protein</fullName>
    </recommendedName>
</protein>
<keyword evidence="1" id="KW-0472">Membrane</keyword>
<name>X5MAY4_9HYPH</name>
<dbReference type="InterPro" id="IPR007401">
    <property type="entry name" value="DUF454"/>
</dbReference>
<keyword evidence="3" id="KW-1185">Reference proteome</keyword>
<evidence type="ECO:0000313" key="3">
    <source>
        <dbReference type="Proteomes" id="UP000032160"/>
    </source>
</evidence>
<dbReference type="STRING" id="1458461.BN1012_Phect2946"/>
<dbReference type="GO" id="GO:0005886">
    <property type="term" value="C:plasma membrane"/>
    <property type="evidence" value="ECO:0007669"/>
    <property type="project" value="TreeGrafter"/>
</dbReference>
<sequence length="176" mass="19072">MSHNNLGMWDAAASAEAFLRLNDDETDPAETDRLIKEAVKEELRNSWLHMSRRGLWIALGVTFLIIGAVGVFLPLIPTTGPLLVAAWAFAKGSPALHHWLISNKLLGPFIVEWETYGVIKPRAKLFALSSMGLASAWMIFGADMHWALGALGVGLCLFGSAYVASRPSSPAGQNDI</sequence>
<reference evidence="2 3" key="1">
    <citation type="journal article" date="2014" name="Front. Genet.">
        <title>Genome and metabolic network of "Candidatus Phaeomarinobacter ectocarpi" Ec32, a new candidate genus of Alphaproteobacteria frequently associated with brown algae.</title>
        <authorList>
            <person name="Dittami S.M."/>
            <person name="Barbeyron T."/>
            <person name="Boyen C."/>
            <person name="Cambefort J."/>
            <person name="Collet G."/>
            <person name="Delage L."/>
            <person name="Gobet A."/>
            <person name="Groisillier A."/>
            <person name="Leblanc C."/>
            <person name="Michel G."/>
            <person name="Scornet D."/>
            <person name="Siegel A."/>
            <person name="Tapia J.E."/>
            <person name="Tonon T."/>
        </authorList>
    </citation>
    <scope>NUCLEOTIDE SEQUENCE [LARGE SCALE GENOMIC DNA]</scope>
    <source>
        <strain evidence="2 3">Ec32</strain>
    </source>
</reference>
<dbReference type="PANTHER" id="PTHR35813">
    <property type="entry name" value="INNER MEMBRANE PROTEIN YBAN"/>
    <property type="match status" value="1"/>
</dbReference>
<feature type="transmembrane region" description="Helical" evidence="1">
    <location>
        <begin position="146"/>
        <end position="164"/>
    </location>
</feature>
<dbReference type="PANTHER" id="PTHR35813:SF1">
    <property type="entry name" value="INNER MEMBRANE PROTEIN YBAN"/>
    <property type="match status" value="1"/>
</dbReference>
<dbReference type="Proteomes" id="UP000032160">
    <property type="component" value="Chromosome I"/>
</dbReference>
<gene>
    <name evidence="2" type="ORF">BN1012_Phect2946</name>
</gene>
<keyword evidence="1" id="KW-0812">Transmembrane</keyword>
<evidence type="ECO:0008006" key="4">
    <source>
        <dbReference type="Google" id="ProtNLM"/>
    </source>
</evidence>
<dbReference type="Pfam" id="PF04304">
    <property type="entry name" value="DUF454"/>
    <property type="match status" value="1"/>
</dbReference>
<dbReference type="AlphaFoldDB" id="X5MAY4"/>
<evidence type="ECO:0000313" key="2">
    <source>
        <dbReference type="EMBL" id="CDO61158.1"/>
    </source>
</evidence>
<dbReference type="HOGENOM" id="CLU_113299_0_2_5"/>
<dbReference type="EMBL" id="HG966617">
    <property type="protein sequence ID" value="CDO61158.1"/>
    <property type="molecule type" value="Genomic_DNA"/>
</dbReference>
<dbReference type="RefSeq" id="WP_052534719.1">
    <property type="nucleotide sequence ID" value="NZ_HG966617.1"/>
</dbReference>
<dbReference type="PATRIC" id="fig|1458461.3.peg.2952"/>
<proteinExistence type="predicted"/>
<dbReference type="KEGG" id="pect:BN1012_Phect2946"/>
<dbReference type="OrthoDB" id="9816293at2"/>
<evidence type="ECO:0000256" key="1">
    <source>
        <dbReference type="SAM" id="Phobius"/>
    </source>
</evidence>
<organism evidence="2 3">
    <name type="scientific">Candidatus Phaeomarinibacter ectocarpi</name>
    <dbReference type="NCBI Taxonomy" id="1458461"/>
    <lineage>
        <taxon>Bacteria</taxon>
        <taxon>Pseudomonadati</taxon>
        <taxon>Pseudomonadota</taxon>
        <taxon>Alphaproteobacteria</taxon>
        <taxon>Hyphomicrobiales</taxon>
        <taxon>Parvibaculaceae</taxon>
        <taxon>Candidatus Phaeomarinibacter</taxon>
    </lineage>
</organism>
<accession>X5MAY4</accession>
<feature type="transmembrane region" description="Helical" evidence="1">
    <location>
        <begin position="54"/>
        <end position="76"/>
    </location>
</feature>